<sequence>MRARAPQAGDYWPGCNSARAAGTAPIYDGEPGYREEMDGDGDGIACEPHHGI</sequence>
<evidence type="ECO:0000313" key="3">
    <source>
        <dbReference type="EMBL" id="MCK0533357.1"/>
    </source>
</evidence>
<evidence type="ECO:0000259" key="2">
    <source>
        <dbReference type="SMART" id="SM00894"/>
    </source>
</evidence>
<comment type="caution">
    <text evidence="3">The sequence shown here is derived from an EMBL/GenBank/DDBJ whole genome shotgun (WGS) entry which is preliminary data.</text>
</comment>
<dbReference type="InterPro" id="IPR008613">
    <property type="entry name" value="Excalibur_Ca-bd_domain"/>
</dbReference>
<feature type="region of interest" description="Disordered" evidence="1">
    <location>
        <begin position="26"/>
        <end position="52"/>
    </location>
</feature>
<accession>A0ABT0E1W1</accession>
<dbReference type="Proteomes" id="UP001203512">
    <property type="component" value="Unassembled WGS sequence"/>
</dbReference>
<evidence type="ECO:0000313" key="4">
    <source>
        <dbReference type="Proteomes" id="UP001203512"/>
    </source>
</evidence>
<protein>
    <submittedName>
        <fullName evidence="3">Excalibur calcium-binding domain-containing protein</fullName>
    </submittedName>
</protein>
<dbReference type="SMART" id="SM00894">
    <property type="entry name" value="Excalibur"/>
    <property type="match status" value="1"/>
</dbReference>
<gene>
    <name evidence="3" type="ORF">MU848_17340</name>
</gene>
<proteinExistence type="predicted"/>
<reference evidence="3 4" key="1">
    <citation type="submission" date="2022-04" db="EMBL/GenBank/DDBJ databases">
        <authorList>
            <person name="Huq M.A."/>
        </authorList>
    </citation>
    <scope>NUCLEOTIDE SEQUENCE [LARGE SCALE GENOMIC DNA]</scope>
    <source>
        <strain evidence="3 4">MAH-33</strain>
    </source>
</reference>
<name>A0ABT0E1W1_9SPHN</name>
<keyword evidence="4" id="KW-1185">Reference proteome</keyword>
<evidence type="ECO:0000256" key="1">
    <source>
        <dbReference type="SAM" id="MobiDB-lite"/>
    </source>
</evidence>
<dbReference type="Pfam" id="PF05901">
    <property type="entry name" value="Excalibur"/>
    <property type="match status" value="1"/>
</dbReference>
<organism evidence="3 4">
    <name type="scientific">Sphingobium agri</name>
    <dbReference type="NCBI Taxonomy" id="2933566"/>
    <lineage>
        <taxon>Bacteria</taxon>
        <taxon>Pseudomonadati</taxon>
        <taxon>Pseudomonadota</taxon>
        <taxon>Alphaproteobacteria</taxon>
        <taxon>Sphingomonadales</taxon>
        <taxon>Sphingomonadaceae</taxon>
        <taxon>Sphingobium</taxon>
    </lineage>
</organism>
<feature type="domain" description="Excalibur calcium-binding" evidence="2">
    <location>
        <begin position="11"/>
        <end position="47"/>
    </location>
</feature>
<dbReference type="EMBL" id="JALKHS010000020">
    <property type="protein sequence ID" value="MCK0533357.1"/>
    <property type="molecule type" value="Genomic_DNA"/>
</dbReference>